<feature type="compositionally biased region" description="Basic and acidic residues" evidence="2">
    <location>
        <begin position="40"/>
        <end position="52"/>
    </location>
</feature>
<evidence type="ECO:0000313" key="6">
    <source>
        <dbReference type="Proteomes" id="UP000829196"/>
    </source>
</evidence>
<dbReference type="InterPro" id="IPR023780">
    <property type="entry name" value="Chromo_domain"/>
</dbReference>
<dbReference type="EMBL" id="JAGYWB010000002">
    <property type="protein sequence ID" value="KAI0529400.1"/>
    <property type="molecule type" value="Genomic_DNA"/>
</dbReference>
<dbReference type="InterPro" id="IPR021109">
    <property type="entry name" value="Peptidase_aspartic_dom_sf"/>
</dbReference>
<feature type="compositionally biased region" description="Basic and acidic residues" evidence="2">
    <location>
        <begin position="84"/>
        <end position="96"/>
    </location>
</feature>
<dbReference type="PANTHER" id="PTHR35046">
    <property type="entry name" value="ZINC KNUCKLE (CCHC-TYPE) FAMILY PROTEIN"/>
    <property type="match status" value="1"/>
</dbReference>
<dbReference type="InterPro" id="IPR001878">
    <property type="entry name" value="Znf_CCHC"/>
</dbReference>
<dbReference type="InterPro" id="IPR000953">
    <property type="entry name" value="Chromo/chromo_shadow_dom"/>
</dbReference>
<feature type="domain" description="CCHC-type" evidence="4">
    <location>
        <begin position="353"/>
        <end position="367"/>
    </location>
</feature>
<keyword evidence="1" id="KW-0863">Zinc-finger</keyword>
<dbReference type="SMART" id="SM00298">
    <property type="entry name" value="CHROMO"/>
    <property type="match status" value="1"/>
</dbReference>
<feature type="region of interest" description="Disordered" evidence="2">
    <location>
        <begin position="40"/>
        <end position="96"/>
    </location>
</feature>
<feature type="domain" description="Chromo" evidence="3">
    <location>
        <begin position="841"/>
        <end position="905"/>
    </location>
</feature>
<dbReference type="PROSITE" id="PS50158">
    <property type="entry name" value="ZF_CCHC"/>
    <property type="match status" value="1"/>
</dbReference>
<name>A0A8T3C6E4_DENNO</name>
<reference evidence="5" key="1">
    <citation type="journal article" date="2022" name="Front. Genet.">
        <title>Chromosome-Scale Assembly of the Dendrobium nobile Genome Provides Insights Into the Molecular Mechanism of the Biosynthesis of the Medicinal Active Ingredient of Dendrobium.</title>
        <authorList>
            <person name="Xu Q."/>
            <person name="Niu S.-C."/>
            <person name="Li K.-L."/>
            <person name="Zheng P.-J."/>
            <person name="Zhang X.-J."/>
            <person name="Jia Y."/>
            <person name="Liu Y."/>
            <person name="Niu Y.-X."/>
            <person name="Yu L.-H."/>
            <person name="Chen D.-F."/>
            <person name="Zhang G.-Q."/>
        </authorList>
    </citation>
    <scope>NUCLEOTIDE SEQUENCE</scope>
    <source>
        <tissue evidence="5">Leaf</tissue>
    </source>
</reference>
<keyword evidence="1" id="KW-0862">Zinc</keyword>
<dbReference type="SUPFAM" id="SSF50630">
    <property type="entry name" value="Acid proteases"/>
    <property type="match status" value="1"/>
</dbReference>
<dbReference type="SUPFAM" id="SSF54160">
    <property type="entry name" value="Chromo domain-like"/>
    <property type="match status" value="1"/>
</dbReference>
<feature type="region of interest" description="Disordered" evidence="2">
    <location>
        <begin position="291"/>
        <end position="353"/>
    </location>
</feature>
<dbReference type="InterPro" id="IPR016197">
    <property type="entry name" value="Chromo-like_dom_sf"/>
</dbReference>
<accession>A0A8T3C6E4</accession>
<dbReference type="GO" id="GO:0003676">
    <property type="term" value="F:nucleic acid binding"/>
    <property type="evidence" value="ECO:0007669"/>
    <property type="project" value="InterPro"/>
</dbReference>
<dbReference type="PROSITE" id="PS50013">
    <property type="entry name" value="CHROMO_2"/>
    <property type="match status" value="1"/>
</dbReference>
<dbReference type="SMART" id="SM00343">
    <property type="entry name" value="ZnF_C2HC"/>
    <property type="match status" value="1"/>
</dbReference>
<keyword evidence="1" id="KW-0479">Metal-binding</keyword>
<feature type="compositionally biased region" description="Basic and acidic residues" evidence="2">
    <location>
        <begin position="291"/>
        <end position="300"/>
    </location>
</feature>
<dbReference type="OrthoDB" id="1166507at2759"/>
<dbReference type="CDD" id="cd00303">
    <property type="entry name" value="retropepsin_like"/>
    <property type="match status" value="1"/>
</dbReference>
<dbReference type="Proteomes" id="UP000829196">
    <property type="component" value="Unassembled WGS sequence"/>
</dbReference>
<keyword evidence="6" id="KW-1185">Reference proteome</keyword>
<dbReference type="InterPro" id="IPR036875">
    <property type="entry name" value="Znf_CCHC_sf"/>
</dbReference>
<gene>
    <name evidence="5" type="ORF">KFK09_001949</name>
</gene>
<evidence type="ECO:0000313" key="5">
    <source>
        <dbReference type="EMBL" id="KAI0529400.1"/>
    </source>
</evidence>
<proteinExistence type="predicted"/>
<dbReference type="Pfam" id="PF24626">
    <property type="entry name" value="SH3_Tf2-1"/>
    <property type="match status" value="1"/>
</dbReference>
<evidence type="ECO:0000259" key="3">
    <source>
        <dbReference type="PROSITE" id="PS50013"/>
    </source>
</evidence>
<dbReference type="GO" id="GO:0008270">
    <property type="term" value="F:zinc ion binding"/>
    <property type="evidence" value="ECO:0007669"/>
    <property type="project" value="UniProtKB-KW"/>
</dbReference>
<dbReference type="SUPFAM" id="SSF57756">
    <property type="entry name" value="Retrovirus zinc finger-like domains"/>
    <property type="match status" value="1"/>
</dbReference>
<comment type="caution">
    <text evidence="5">The sequence shown here is derived from an EMBL/GenBank/DDBJ whole genome shotgun (WGS) entry which is preliminary data.</text>
</comment>
<feature type="compositionally biased region" description="Low complexity" evidence="2">
    <location>
        <begin position="304"/>
        <end position="326"/>
    </location>
</feature>
<dbReference type="Pfam" id="PF03732">
    <property type="entry name" value="Retrotrans_gag"/>
    <property type="match status" value="1"/>
</dbReference>
<feature type="compositionally biased region" description="Pro residues" evidence="2">
    <location>
        <begin position="327"/>
        <end position="345"/>
    </location>
</feature>
<evidence type="ECO:0000256" key="2">
    <source>
        <dbReference type="SAM" id="MobiDB-lite"/>
    </source>
</evidence>
<sequence length="939" mass="107169">MDPEQLGRTLDLLVGQMNNISQQLKENQSDLAELRRNTTERFDTLERARDHPTPYTPSRPPSMYGEETYPDERPHRANHRAPYHGHDPRHDPDLDERHHRANHRTTYQVHDPDAPLMKNIKVDAPTFDGTLDPQLFLDWVKGMDNFFKWYAISEARKVSFAAMKLTGRASQFWANLESLREDRNEYPIVDWLSMNRELKQKYLPPSYFPRLLDRWNRLTQGNKPVKEYIASFDDYLIRCKRETSTTPAQILSMFRTGLREDLRNELFARNVTTLENAYSLVLDLEEIRSQHPIRSHDSRPSYRPSGSSTPHTPTAHPSPGSNTRPSSGPPTPRPDVRSKPPPPDTPRSNPGTKCFRCQGYGHIASQCSSPYKVTIIEEITEEEFEPEADQIHQVDNDGEFFEEDDNTAVIQYIQKIDTSPTCVVRCALSQPVTTDDWRRTTIFHTYTKIKDKNCKVVVDSGSCINAVSSSMVSKLGLSAVPHPNPYKVAWVNTTALEVKERSVIPISFADYKENVWCDVLIMNVGQIILGRPWLFDNDVHIYGRSNNCVFEHKGKKIKLVPLQPWVSDEPESSPVKAKKGLNLIAAKAQSVPLHTLVDHETPTEFDESVPHESQLIPSRLVEIHPDGLPDPLPPIRGISYVLNLAPGASLSDRILGDLDFLDSVNFTLGLSPSESVYGFKPRLSLDLIPMSSMYRISESALAFACHLHELHKDIAQQIEKNNQEYKLHADLKRQFKTFEVGDFVMVRIRPKRFPPGTVKKLHAKSAGPFKILNKINDNAYIVDLPAYFNINPSFNIEDLVAYEGPDFNPQNPLSKQPCVNSPCEIPNLPPLPNIPKFPMAEQVEAVLSDEIISTREGGRRRYLIRWKGKPESEDTWLDREELQQIDPDALEIYESARDSYSTESSFLPPRENDGDIRSSWRVYQRCGRRSTATIESLYF</sequence>
<dbReference type="CDD" id="cd00024">
    <property type="entry name" value="CD_CSD"/>
    <property type="match status" value="1"/>
</dbReference>
<dbReference type="Pfam" id="PF00385">
    <property type="entry name" value="Chromo"/>
    <property type="match status" value="1"/>
</dbReference>
<evidence type="ECO:0000259" key="4">
    <source>
        <dbReference type="PROSITE" id="PS50158"/>
    </source>
</evidence>
<organism evidence="5 6">
    <name type="scientific">Dendrobium nobile</name>
    <name type="common">Orchid</name>
    <dbReference type="NCBI Taxonomy" id="94219"/>
    <lineage>
        <taxon>Eukaryota</taxon>
        <taxon>Viridiplantae</taxon>
        <taxon>Streptophyta</taxon>
        <taxon>Embryophyta</taxon>
        <taxon>Tracheophyta</taxon>
        <taxon>Spermatophyta</taxon>
        <taxon>Magnoliopsida</taxon>
        <taxon>Liliopsida</taxon>
        <taxon>Asparagales</taxon>
        <taxon>Orchidaceae</taxon>
        <taxon>Epidendroideae</taxon>
        <taxon>Malaxideae</taxon>
        <taxon>Dendrobiinae</taxon>
        <taxon>Dendrobium</taxon>
    </lineage>
</organism>
<dbReference type="AlphaFoldDB" id="A0A8T3C6E4"/>
<dbReference type="InterPro" id="IPR005162">
    <property type="entry name" value="Retrotrans_gag_dom"/>
</dbReference>
<dbReference type="Gene3D" id="2.40.50.40">
    <property type="match status" value="1"/>
</dbReference>
<dbReference type="PANTHER" id="PTHR35046:SF9">
    <property type="entry name" value="RNA-DIRECTED DNA POLYMERASE"/>
    <property type="match status" value="1"/>
</dbReference>
<evidence type="ECO:0000256" key="1">
    <source>
        <dbReference type="PROSITE-ProRule" id="PRU00047"/>
    </source>
</evidence>
<dbReference type="InterPro" id="IPR056924">
    <property type="entry name" value="SH3_Tf2-1"/>
</dbReference>
<protein>
    <submittedName>
        <fullName evidence="5">Uncharacterized protein</fullName>
    </submittedName>
</protein>
<dbReference type="Gene3D" id="2.40.70.10">
    <property type="entry name" value="Acid Proteases"/>
    <property type="match status" value="1"/>
</dbReference>